<reference evidence="3" key="1">
    <citation type="submission" date="2023-07" db="EMBL/GenBank/DDBJ databases">
        <authorList>
            <person name="Stuckert A."/>
        </authorList>
    </citation>
    <scope>NUCLEOTIDE SEQUENCE</scope>
</reference>
<sequence length="284" mass="32552">MRRQKKDDAHGSVKESAVDLPQMWNLINGLPFVEVPHNRSSHNVPSGWITVRVFVSSTFDDFYSEREMLIMQVFPELREWCEAHSMCLVECDLRWGIPKDTPSGQIFATCLGELDRCHQDTRGMPFMVVLLGERAGWIPDATEVPEEIVDVYHWINGLSVTGTEILHGAYRNYNPNAAFCLRNPSFLPELPEEVLPRYQDKGHKALFMQSLKEQIAHRFPKDQILHYGCQILATDSTAGPEKVRPSSDKLQSETVEEGKNYDEYKLKGKVIIHGVIDQYYGRKE</sequence>
<evidence type="ECO:0000313" key="3">
    <source>
        <dbReference type="EMBL" id="CAJ0933211.1"/>
    </source>
</evidence>
<protein>
    <recommendedName>
        <fullName evidence="5">DUF4062 domain-containing protein</fullName>
    </recommendedName>
</protein>
<evidence type="ECO:0000256" key="2">
    <source>
        <dbReference type="SAM" id="MobiDB-lite"/>
    </source>
</evidence>
<evidence type="ECO:0000256" key="1">
    <source>
        <dbReference type="ARBA" id="ARBA00022737"/>
    </source>
</evidence>
<evidence type="ECO:0008006" key="5">
    <source>
        <dbReference type="Google" id="ProtNLM"/>
    </source>
</evidence>
<dbReference type="PANTHER" id="PTHR19860:SF42">
    <property type="entry name" value="RING-TYPE DOMAIN-CONTAINING PROTEIN"/>
    <property type="match status" value="1"/>
</dbReference>
<feature type="region of interest" description="Disordered" evidence="2">
    <location>
        <begin position="237"/>
        <end position="258"/>
    </location>
</feature>
<keyword evidence="1" id="KW-0677">Repeat</keyword>
<gene>
    <name evidence="3" type="ORF">RIMI_LOCUS5375751</name>
</gene>
<dbReference type="PANTHER" id="PTHR19860">
    <property type="entry name" value="DDB1- AND CUL4-ASSOCIATED FACTOR 12-RELATED"/>
    <property type="match status" value="1"/>
</dbReference>
<name>A0ABN9L934_9NEOB</name>
<proteinExistence type="predicted"/>
<organism evidence="3 4">
    <name type="scientific">Ranitomeya imitator</name>
    <name type="common">mimic poison frog</name>
    <dbReference type="NCBI Taxonomy" id="111125"/>
    <lineage>
        <taxon>Eukaryota</taxon>
        <taxon>Metazoa</taxon>
        <taxon>Chordata</taxon>
        <taxon>Craniata</taxon>
        <taxon>Vertebrata</taxon>
        <taxon>Euteleostomi</taxon>
        <taxon>Amphibia</taxon>
        <taxon>Batrachia</taxon>
        <taxon>Anura</taxon>
        <taxon>Neobatrachia</taxon>
        <taxon>Hyloidea</taxon>
        <taxon>Dendrobatidae</taxon>
        <taxon>Dendrobatinae</taxon>
        <taxon>Ranitomeya</taxon>
    </lineage>
</organism>
<accession>A0ABN9L934</accession>
<comment type="caution">
    <text evidence="3">The sequence shown here is derived from an EMBL/GenBank/DDBJ whole genome shotgun (WGS) entry which is preliminary data.</text>
</comment>
<evidence type="ECO:0000313" key="4">
    <source>
        <dbReference type="Proteomes" id="UP001176940"/>
    </source>
</evidence>
<feature type="compositionally biased region" description="Basic and acidic residues" evidence="2">
    <location>
        <begin position="241"/>
        <end position="258"/>
    </location>
</feature>
<keyword evidence="4" id="KW-1185">Reference proteome</keyword>
<dbReference type="Proteomes" id="UP001176940">
    <property type="component" value="Unassembled WGS sequence"/>
</dbReference>
<dbReference type="InterPro" id="IPR051191">
    <property type="entry name" value="DCAF12"/>
</dbReference>
<dbReference type="EMBL" id="CAUEEQ010009129">
    <property type="protein sequence ID" value="CAJ0933211.1"/>
    <property type="molecule type" value="Genomic_DNA"/>
</dbReference>